<gene>
    <name evidence="2" type="ORF">Desfe_1032</name>
</gene>
<feature type="transmembrane region" description="Helical" evidence="1">
    <location>
        <begin position="68"/>
        <end position="90"/>
    </location>
</feature>
<feature type="transmembrane region" description="Helical" evidence="1">
    <location>
        <begin position="180"/>
        <end position="202"/>
    </location>
</feature>
<dbReference type="AlphaFoldDB" id="I3XSI7"/>
<name>I3XSI7_DESAM</name>
<dbReference type="OrthoDB" id="46244at2157"/>
<dbReference type="Proteomes" id="UP000006175">
    <property type="component" value="Chromosome"/>
</dbReference>
<evidence type="ECO:0000313" key="2">
    <source>
        <dbReference type="EMBL" id="AFL66911.1"/>
    </source>
</evidence>
<feature type="transmembrane region" description="Helical" evidence="1">
    <location>
        <begin position="156"/>
        <end position="174"/>
    </location>
</feature>
<evidence type="ECO:0000313" key="3">
    <source>
        <dbReference type="Proteomes" id="UP000006175"/>
    </source>
</evidence>
<feature type="transmembrane region" description="Helical" evidence="1">
    <location>
        <begin position="12"/>
        <end position="32"/>
    </location>
</feature>
<dbReference type="EMBL" id="CP003321">
    <property type="protein sequence ID" value="AFL66911.1"/>
    <property type="molecule type" value="Genomic_DNA"/>
</dbReference>
<accession>I3XSI7</accession>
<keyword evidence="1" id="KW-1133">Transmembrane helix</keyword>
<organism evidence="2 3">
    <name type="scientific">Desulfurococcus amylolyticus DSM 16532</name>
    <dbReference type="NCBI Taxonomy" id="768672"/>
    <lineage>
        <taxon>Archaea</taxon>
        <taxon>Thermoproteota</taxon>
        <taxon>Thermoprotei</taxon>
        <taxon>Desulfurococcales</taxon>
        <taxon>Desulfurococcaceae</taxon>
        <taxon>Desulfurococcus</taxon>
    </lineage>
</organism>
<sequence length="211" mass="23663">MNFNTSPLMNYLVATLVLIAVIIVTYLIARLVKYFITYISGKTGFSDWMMKFHFGRAILRSGMTVGEFFGRVSEWIILLAGALLGLAVWFQLVNYGEFSAMVIDIVYTYIYGFMKTFIIIVIGFILTDSFIGYIYKGGDSGDSIEFLMPVAEYLRLLFYLAVLIFALEVGGLSVKSLTTMLMPIVWGLTIIMIVLAIGKITIEVLSEVRKG</sequence>
<keyword evidence="1" id="KW-0812">Transmembrane</keyword>
<keyword evidence="3" id="KW-1185">Reference proteome</keyword>
<dbReference type="KEGG" id="dfd:Desfe_1032"/>
<evidence type="ECO:0000256" key="1">
    <source>
        <dbReference type="SAM" id="Phobius"/>
    </source>
</evidence>
<protein>
    <submittedName>
        <fullName evidence="2">Uncharacterized protein</fullName>
    </submittedName>
</protein>
<proteinExistence type="predicted"/>
<dbReference type="HOGENOM" id="CLU_097040_1_0_2"/>
<dbReference type="eggNOG" id="arCOG01572">
    <property type="taxonomic scope" value="Archaea"/>
</dbReference>
<keyword evidence="1" id="KW-0472">Membrane</keyword>
<reference evidence="2 3" key="1">
    <citation type="journal article" date="2012" name="J. Bacteriol.">
        <title>Complete Genome Sequence of Desulfurococcus fermentans, a Hyperthermophilic Cellulolytic Crenarchaeon Isolated from a Freshwater Hot Spring in Kamchatka, Russia.</title>
        <authorList>
            <person name="Susanti D."/>
            <person name="Johnson E.F."/>
            <person name="Rodriguez J.R."/>
            <person name="Anderson I."/>
            <person name="Perevalova A.A."/>
            <person name="Kyrpides N."/>
            <person name="Lucas S."/>
            <person name="Han J."/>
            <person name="Lapidus A."/>
            <person name="Cheng J.F."/>
            <person name="Goodwin L."/>
            <person name="Pitluck S."/>
            <person name="Mavrommatis K."/>
            <person name="Peters L."/>
            <person name="Land M.L."/>
            <person name="Hauser L."/>
            <person name="Gopalan V."/>
            <person name="Chan P.P."/>
            <person name="Lowe T.M."/>
            <person name="Atomi H."/>
            <person name="Bonch-Osmolovskaya E.A."/>
            <person name="Woyke T."/>
            <person name="Mukhopadhyay B."/>
        </authorList>
    </citation>
    <scope>NUCLEOTIDE SEQUENCE [LARGE SCALE GENOMIC DNA]</scope>
    <source>
        <strain evidence="2 3">DSM 16532</strain>
    </source>
</reference>
<feature type="transmembrane region" description="Helical" evidence="1">
    <location>
        <begin position="110"/>
        <end position="135"/>
    </location>
</feature>